<gene>
    <name evidence="2" type="ORF">NKR23_g2733</name>
</gene>
<keyword evidence="3" id="KW-1185">Reference proteome</keyword>
<organism evidence="2 3">
    <name type="scientific">Pleurostoma richardsiae</name>
    <dbReference type="NCBI Taxonomy" id="41990"/>
    <lineage>
        <taxon>Eukaryota</taxon>
        <taxon>Fungi</taxon>
        <taxon>Dikarya</taxon>
        <taxon>Ascomycota</taxon>
        <taxon>Pezizomycotina</taxon>
        <taxon>Sordariomycetes</taxon>
        <taxon>Sordariomycetidae</taxon>
        <taxon>Calosphaeriales</taxon>
        <taxon>Pleurostomataceae</taxon>
        <taxon>Pleurostoma</taxon>
    </lineage>
</organism>
<comment type="caution">
    <text evidence="2">The sequence shown here is derived from an EMBL/GenBank/DDBJ whole genome shotgun (WGS) entry which is preliminary data.</text>
</comment>
<dbReference type="EMBL" id="JANBVO010000005">
    <property type="protein sequence ID" value="KAJ9151810.1"/>
    <property type="molecule type" value="Genomic_DNA"/>
</dbReference>
<dbReference type="AlphaFoldDB" id="A0AA38RPD4"/>
<reference evidence="2" key="1">
    <citation type="submission" date="2022-07" db="EMBL/GenBank/DDBJ databases">
        <title>Fungi with potential for degradation of polypropylene.</title>
        <authorList>
            <person name="Gostincar C."/>
        </authorList>
    </citation>
    <scope>NUCLEOTIDE SEQUENCE</scope>
    <source>
        <strain evidence="2">EXF-13308</strain>
    </source>
</reference>
<name>A0AA38RPD4_9PEZI</name>
<dbReference type="PANTHER" id="PTHR23149">
    <property type="entry name" value="G PATCH DOMAIN CONTAINING PROTEIN"/>
    <property type="match status" value="1"/>
</dbReference>
<protein>
    <recommendedName>
        <fullName evidence="4">G-patch domain-containing protein</fullName>
    </recommendedName>
</protein>
<evidence type="ECO:0000313" key="2">
    <source>
        <dbReference type="EMBL" id="KAJ9151810.1"/>
    </source>
</evidence>
<dbReference type="PANTHER" id="PTHR23149:SF33">
    <property type="entry name" value="PROTEIN TMA23"/>
    <property type="match status" value="1"/>
</dbReference>
<evidence type="ECO:0000256" key="1">
    <source>
        <dbReference type="SAM" id="MobiDB-lite"/>
    </source>
</evidence>
<evidence type="ECO:0000313" key="3">
    <source>
        <dbReference type="Proteomes" id="UP001174694"/>
    </source>
</evidence>
<feature type="region of interest" description="Disordered" evidence="1">
    <location>
        <begin position="108"/>
        <end position="218"/>
    </location>
</feature>
<evidence type="ECO:0008006" key="4">
    <source>
        <dbReference type="Google" id="ProtNLM"/>
    </source>
</evidence>
<proteinExistence type="predicted"/>
<dbReference type="Proteomes" id="UP001174694">
    <property type="component" value="Unassembled WGS sequence"/>
</dbReference>
<feature type="compositionally biased region" description="Low complexity" evidence="1">
    <location>
        <begin position="110"/>
        <end position="128"/>
    </location>
</feature>
<feature type="compositionally biased region" description="Basic and acidic residues" evidence="1">
    <location>
        <begin position="177"/>
        <end position="200"/>
    </location>
</feature>
<dbReference type="InterPro" id="IPR050656">
    <property type="entry name" value="PINX1"/>
</dbReference>
<accession>A0AA38RPD4</accession>
<feature type="compositionally biased region" description="Basic and acidic residues" evidence="1">
    <location>
        <begin position="138"/>
        <end position="150"/>
    </location>
</feature>
<sequence>MNAHALLTAQGWRGKGHSLHASDDSIGLARPILVSRKNDTRGIGKKSHATSDQWWLNAFDEQLKSMEVSATKGVVVTAAAATKLESIAAGTGKYRGLYSRFVRGGLLDGTLTPSTESESTDTTPGPSEDATPSAETEAENRKETKEERRARKEARRRRKTEKEARKVAGEADTPSVKSDDSATKTKKDRKSAETKEERRARKEVKRNRREEKQRQRDS</sequence>
<feature type="compositionally biased region" description="Basic and acidic residues" evidence="1">
    <location>
        <begin position="160"/>
        <end position="169"/>
    </location>
</feature>
<feature type="compositionally biased region" description="Basic and acidic residues" evidence="1">
    <location>
        <begin position="208"/>
        <end position="218"/>
    </location>
</feature>